<organism evidence="5 6">
    <name type="scientific">Pseudonocardia zijingensis</name>
    <dbReference type="NCBI Taxonomy" id="153376"/>
    <lineage>
        <taxon>Bacteria</taxon>
        <taxon>Bacillati</taxon>
        <taxon>Actinomycetota</taxon>
        <taxon>Actinomycetes</taxon>
        <taxon>Pseudonocardiales</taxon>
        <taxon>Pseudonocardiaceae</taxon>
        <taxon>Pseudonocardia</taxon>
    </lineage>
</organism>
<dbReference type="PROSITE" id="PS51118">
    <property type="entry name" value="HTH_HXLR"/>
    <property type="match status" value="1"/>
</dbReference>
<dbReference type="Pfam" id="PF01638">
    <property type="entry name" value="HxlR"/>
    <property type="match status" value="1"/>
</dbReference>
<evidence type="ECO:0000256" key="3">
    <source>
        <dbReference type="ARBA" id="ARBA00023163"/>
    </source>
</evidence>
<reference evidence="6" key="1">
    <citation type="journal article" date="2019" name="Int. J. Syst. Evol. Microbiol.">
        <title>The Global Catalogue of Microorganisms (GCM) 10K type strain sequencing project: providing services to taxonomists for standard genome sequencing and annotation.</title>
        <authorList>
            <consortium name="The Broad Institute Genomics Platform"/>
            <consortium name="The Broad Institute Genome Sequencing Center for Infectious Disease"/>
            <person name="Wu L."/>
            <person name="Ma J."/>
        </authorList>
    </citation>
    <scope>NUCLEOTIDE SEQUENCE [LARGE SCALE GENOMIC DNA]</scope>
    <source>
        <strain evidence="6">JCM 11117</strain>
    </source>
</reference>
<proteinExistence type="predicted"/>
<gene>
    <name evidence="5" type="ORF">GCM10009559_52690</name>
</gene>
<evidence type="ECO:0000313" key="5">
    <source>
        <dbReference type="EMBL" id="GAA0895772.1"/>
    </source>
</evidence>
<dbReference type="Proteomes" id="UP001499967">
    <property type="component" value="Unassembled WGS sequence"/>
</dbReference>
<dbReference type="InterPro" id="IPR036390">
    <property type="entry name" value="WH_DNA-bd_sf"/>
</dbReference>
<feature type="domain" description="HTH hxlR-type" evidence="4">
    <location>
        <begin position="1"/>
        <end position="90"/>
    </location>
</feature>
<protein>
    <submittedName>
        <fullName evidence="5">Winged helix-turn-helix transcriptional regulator</fullName>
    </submittedName>
</protein>
<evidence type="ECO:0000259" key="4">
    <source>
        <dbReference type="PROSITE" id="PS51118"/>
    </source>
</evidence>
<dbReference type="PANTHER" id="PTHR33204:SF37">
    <property type="entry name" value="HTH-TYPE TRANSCRIPTIONAL REGULATOR YODB"/>
    <property type="match status" value="1"/>
</dbReference>
<dbReference type="InterPro" id="IPR036388">
    <property type="entry name" value="WH-like_DNA-bd_sf"/>
</dbReference>
<sequence length="95" mass="10631">MALLDVLGQRWTMRIMWELHGHAPLPFNALQKRCDGMSSSVLSQRLGVLQDARLAVADADGYRLTTLGTELVEHLLPLVSWSERWAAELDESSQA</sequence>
<name>A0ABP3YJQ0_9PSEU</name>
<accession>A0ABP3YJQ0</accession>
<evidence type="ECO:0000313" key="6">
    <source>
        <dbReference type="Proteomes" id="UP001499967"/>
    </source>
</evidence>
<evidence type="ECO:0000256" key="1">
    <source>
        <dbReference type="ARBA" id="ARBA00023015"/>
    </source>
</evidence>
<dbReference type="EMBL" id="BAAAHP010000163">
    <property type="protein sequence ID" value="GAA0895772.1"/>
    <property type="molecule type" value="Genomic_DNA"/>
</dbReference>
<dbReference type="PANTHER" id="PTHR33204">
    <property type="entry name" value="TRANSCRIPTIONAL REGULATOR, MARR FAMILY"/>
    <property type="match status" value="1"/>
</dbReference>
<dbReference type="SUPFAM" id="SSF46785">
    <property type="entry name" value="Winged helix' DNA-binding domain"/>
    <property type="match status" value="1"/>
</dbReference>
<keyword evidence="1" id="KW-0805">Transcription regulation</keyword>
<keyword evidence="3" id="KW-0804">Transcription</keyword>
<keyword evidence="2" id="KW-0238">DNA-binding</keyword>
<evidence type="ECO:0000256" key="2">
    <source>
        <dbReference type="ARBA" id="ARBA00023125"/>
    </source>
</evidence>
<keyword evidence="6" id="KW-1185">Reference proteome</keyword>
<comment type="caution">
    <text evidence="5">The sequence shown here is derived from an EMBL/GenBank/DDBJ whole genome shotgun (WGS) entry which is preliminary data.</text>
</comment>
<dbReference type="Gene3D" id="1.10.10.10">
    <property type="entry name" value="Winged helix-like DNA-binding domain superfamily/Winged helix DNA-binding domain"/>
    <property type="match status" value="1"/>
</dbReference>
<dbReference type="InterPro" id="IPR002577">
    <property type="entry name" value="HTH_HxlR"/>
</dbReference>